<evidence type="ECO:0000256" key="7">
    <source>
        <dbReference type="ARBA" id="ARBA00023004"/>
    </source>
</evidence>
<evidence type="ECO:0000259" key="10">
    <source>
        <dbReference type="PROSITE" id="PS51296"/>
    </source>
</evidence>
<dbReference type="PROSITE" id="PS51296">
    <property type="entry name" value="RIESKE"/>
    <property type="match status" value="1"/>
</dbReference>
<evidence type="ECO:0000256" key="8">
    <source>
        <dbReference type="ARBA" id="ARBA00023014"/>
    </source>
</evidence>
<keyword evidence="8" id="KW-0411">Iron-sulfur</keyword>
<proteinExistence type="predicted"/>
<keyword evidence="5" id="KW-1133">Transmembrane helix</keyword>
<dbReference type="GO" id="GO:0046872">
    <property type="term" value="F:metal ion binding"/>
    <property type="evidence" value="ECO:0007669"/>
    <property type="project" value="UniProtKB-KW"/>
</dbReference>
<protein>
    <submittedName>
        <fullName evidence="11">Phenylpropionate dioxygenase-like ring-hydroxylating dioxygenase large terminal subunit</fullName>
    </submittedName>
</protein>
<evidence type="ECO:0000256" key="9">
    <source>
        <dbReference type="ARBA" id="ARBA00023136"/>
    </source>
</evidence>
<keyword evidence="9" id="KW-0472">Membrane</keyword>
<organism evidence="11 12">
    <name type="scientific">Stella humosa</name>
    <dbReference type="NCBI Taxonomy" id="94"/>
    <lineage>
        <taxon>Bacteria</taxon>
        <taxon>Pseudomonadati</taxon>
        <taxon>Pseudomonadota</taxon>
        <taxon>Alphaproteobacteria</taxon>
        <taxon>Rhodospirillales</taxon>
        <taxon>Stellaceae</taxon>
        <taxon>Stella</taxon>
    </lineage>
</organism>
<evidence type="ECO:0000313" key="12">
    <source>
        <dbReference type="Proteomes" id="UP000278222"/>
    </source>
</evidence>
<dbReference type="Pfam" id="PF00355">
    <property type="entry name" value="Rieske"/>
    <property type="match status" value="1"/>
</dbReference>
<dbReference type="SUPFAM" id="SSF50022">
    <property type="entry name" value="ISP domain"/>
    <property type="match status" value="1"/>
</dbReference>
<evidence type="ECO:0000256" key="2">
    <source>
        <dbReference type="ARBA" id="ARBA00022692"/>
    </source>
</evidence>
<evidence type="ECO:0000256" key="4">
    <source>
        <dbReference type="ARBA" id="ARBA00022723"/>
    </source>
</evidence>
<keyword evidence="3" id="KW-0001">2Fe-2S</keyword>
<comment type="caution">
    <text evidence="11">The sequence shown here is derived from an EMBL/GenBank/DDBJ whole genome shotgun (WGS) entry which is preliminary data.</text>
</comment>
<gene>
    <name evidence="11" type="ORF">EDC65_3570</name>
</gene>
<keyword evidence="4" id="KW-0479">Metal-binding</keyword>
<keyword evidence="11" id="KW-0223">Dioxygenase</keyword>
<keyword evidence="7" id="KW-0408">Iron</keyword>
<keyword evidence="6" id="KW-0560">Oxidoreductase</keyword>
<evidence type="ECO:0000256" key="6">
    <source>
        <dbReference type="ARBA" id="ARBA00023002"/>
    </source>
</evidence>
<accession>A0A3N1KXJ7</accession>
<dbReference type="GO" id="GO:0016020">
    <property type="term" value="C:membrane"/>
    <property type="evidence" value="ECO:0007669"/>
    <property type="project" value="UniProtKB-SubCell"/>
</dbReference>
<dbReference type="GO" id="GO:0051213">
    <property type="term" value="F:dioxygenase activity"/>
    <property type="evidence" value="ECO:0007669"/>
    <property type="project" value="UniProtKB-KW"/>
</dbReference>
<dbReference type="SUPFAM" id="SSF55961">
    <property type="entry name" value="Bet v1-like"/>
    <property type="match status" value="1"/>
</dbReference>
<dbReference type="Gene3D" id="3.90.380.10">
    <property type="entry name" value="Naphthalene 1,2-dioxygenase Alpha Subunit, Chain A, domain 1"/>
    <property type="match status" value="1"/>
</dbReference>
<reference evidence="11 12" key="1">
    <citation type="submission" date="2018-11" db="EMBL/GenBank/DDBJ databases">
        <title>Genomic Encyclopedia of Type Strains, Phase IV (KMG-IV): sequencing the most valuable type-strain genomes for metagenomic binning, comparative biology and taxonomic classification.</title>
        <authorList>
            <person name="Goeker M."/>
        </authorList>
    </citation>
    <scope>NUCLEOTIDE SEQUENCE [LARGE SCALE GENOMIC DNA]</scope>
    <source>
        <strain evidence="11 12">DSM 5900</strain>
    </source>
</reference>
<dbReference type="PANTHER" id="PTHR21266">
    <property type="entry name" value="IRON-SULFUR DOMAIN CONTAINING PROTEIN"/>
    <property type="match status" value="1"/>
</dbReference>
<name>A0A3N1KXJ7_9PROT</name>
<comment type="subcellular location">
    <subcellularLocation>
        <location evidence="1">Membrane</location>
    </subcellularLocation>
</comment>
<keyword evidence="2" id="KW-0812">Transmembrane</keyword>
<evidence type="ECO:0000256" key="1">
    <source>
        <dbReference type="ARBA" id="ARBA00004370"/>
    </source>
</evidence>
<evidence type="ECO:0000256" key="3">
    <source>
        <dbReference type="ARBA" id="ARBA00022714"/>
    </source>
</evidence>
<dbReference type="GO" id="GO:0051537">
    <property type="term" value="F:2 iron, 2 sulfur cluster binding"/>
    <property type="evidence" value="ECO:0007669"/>
    <property type="project" value="UniProtKB-KW"/>
</dbReference>
<dbReference type="Proteomes" id="UP000278222">
    <property type="component" value="Unassembled WGS sequence"/>
</dbReference>
<evidence type="ECO:0000313" key="11">
    <source>
        <dbReference type="EMBL" id="ROP84222.1"/>
    </source>
</evidence>
<dbReference type="PANTHER" id="PTHR21266:SF32">
    <property type="entry name" value="CHOLESTEROL 7-DESATURASE NVD"/>
    <property type="match status" value="1"/>
</dbReference>
<dbReference type="InterPro" id="IPR017941">
    <property type="entry name" value="Rieske_2Fe-2S"/>
</dbReference>
<sequence length="355" mass="39939">MMPDTESSPAAAAADQPFLRELWYLVLPGSKLPARRLVAKTVLGEPLVLGRGPDGQPFALRDICPHRGIPLSCGRFDGREIECAYHGWRFDAEGRCTAIPSLVEDQAFDLGRVKVARYPCREVQGNVWVFFGRDPDQAPPIPEVADVGAGDLKIAESMLFHGPLDHAVVGLMDPAHGPFVHRAWWWRSKASIHAKAKQFAPSPLGFTMVRHRASSNSRAYRLLGGVPETEIVFRLPSIRIEHVRAGRHVLCGLTAVTPLGPRETELHHIIYWTMPWLTLLRPVLRPFVRTFLGQDRDIMAKQQVGLAHDPTLLLIDDADRPAKWYYRLKNEYARATAAGRPFENPVKPRLLRWRS</sequence>
<feature type="domain" description="Rieske" evidence="10">
    <location>
        <begin position="23"/>
        <end position="129"/>
    </location>
</feature>
<dbReference type="RefSeq" id="WP_245978400.1">
    <property type="nucleotide sequence ID" value="NZ_AP019700.1"/>
</dbReference>
<keyword evidence="12" id="KW-1185">Reference proteome</keyword>
<dbReference type="EMBL" id="RJKX01000015">
    <property type="protein sequence ID" value="ROP84222.1"/>
    <property type="molecule type" value="Genomic_DNA"/>
</dbReference>
<dbReference type="CDD" id="cd03469">
    <property type="entry name" value="Rieske_RO_Alpha_N"/>
    <property type="match status" value="1"/>
</dbReference>
<dbReference type="InterPro" id="IPR036922">
    <property type="entry name" value="Rieske_2Fe-2S_sf"/>
</dbReference>
<evidence type="ECO:0000256" key="5">
    <source>
        <dbReference type="ARBA" id="ARBA00022989"/>
    </source>
</evidence>
<dbReference type="AlphaFoldDB" id="A0A3N1KXJ7"/>
<dbReference type="Gene3D" id="2.102.10.10">
    <property type="entry name" value="Rieske [2Fe-2S] iron-sulphur domain"/>
    <property type="match status" value="1"/>
</dbReference>
<dbReference type="InterPro" id="IPR050584">
    <property type="entry name" value="Cholesterol_7-desaturase"/>
</dbReference>
<dbReference type="GO" id="GO:0005737">
    <property type="term" value="C:cytoplasm"/>
    <property type="evidence" value="ECO:0007669"/>
    <property type="project" value="TreeGrafter"/>
</dbReference>